<feature type="transmembrane region" description="Helical" evidence="1">
    <location>
        <begin position="20"/>
        <end position="38"/>
    </location>
</feature>
<dbReference type="STRING" id="73239.Q7RGU4"/>
<feature type="transmembrane region" description="Helical" evidence="1">
    <location>
        <begin position="339"/>
        <end position="358"/>
    </location>
</feature>
<accession>Q7RGU4</accession>
<keyword evidence="1" id="KW-0472">Membrane</keyword>
<dbReference type="EMBL" id="AABL01001274">
    <property type="protein sequence ID" value="EAA16082.1"/>
    <property type="molecule type" value="Genomic_DNA"/>
</dbReference>
<dbReference type="Pfam" id="PF04114">
    <property type="entry name" value="Gaa1"/>
    <property type="match status" value="1"/>
</dbReference>
<evidence type="ECO:0008006" key="4">
    <source>
        <dbReference type="Google" id="ProtNLM"/>
    </source>
</evidence>
<feature type="non-terminal residue" evidence="2">
    <location>
        <position position="489"/>
    </location>
</feature>
<evidence type="ECO:0000313" key="2">
    <source>
        <dbReference type="EMBL" id="EAA16082.1"/>
    </source>
</evidence>
<feature type="transmembrane region" description="Helical" evidence="1">
    <location>
        <begin position="370"/>
        <end position="393"/>
    </location>
</feature>
<dbReference type="InterPro" id="IPR007246">
    <property type="entry name" value="Gaa1"/>
</dbReference>
<dbReference type="PaxDb" id="73239-Q7RGU4"/>
<comment type="caution">
    <text evidence="2">The sequence shown here is derived from an EMBL/GenBank/DDBJ whole genome shotgun (WGS) entry which is preliminary data.</text>
</comment>
<dbReference type="PANTHER" id="PTHR13304:SF0">
    <property type="entry name" value="GLYCOSYLPHOSPHATIDYLINOSITOL ANCHOR ATTACHMENT 1 PROTEIN"/>
    <property type="match status" value="1"/>
</dbReference>
<gene>
    <name evidence="2" type="ORF">PY04252</name>
</gene>
<keyword evidence="1" id="KW-0812">Transmembrane</keyword>
<organism evidence="2 3">
    <name type="scientific">Plasmodium yoelii yoelii</name>
    <dbReference type="NCBI Taxonomy" id="73239"/>
    <lineage>
        <taxon>Eukaryota</taxon>
        <taxon>Sar</taxon>
        <taxon>Alveolata</taxon>
        <taxon>Apicomplexa</taxon>
        <taxon>Aconoidasida</taxon>
        <taxon>Haemosporida</taxon>
        <taxon>Plasmodiidae</taxon>
        <taxon>Plasmodium</taxon>
        <taxon>Plasmodium (Vinckeia)</taxon>
    </lineage>
</organism>
<keyword evidence="1" id="KW-1133">Transmembrane helix</keyword>
<feature type="transmembrane region" description="Helical" evidence="1">
    <location>
        <begin position="148"/>
        <end position="168"/>
    </location>
</feature>
<proteinExistence type="predicted"/>
<sequence>MGFSENPTFYLLIDKIIRRSKIIGLTLSIIGFFYFCVIDKIDKKAELDARSFAQFPGNSTLTKDDEDFLNETKYYFENYKYEEREHVIDIVHDYIKRMSSLVDTKKCEIKINDKVKDYILISNVGCKFCNNIENLIVVINFDYKERKYFHSLVVGLTLINYFLNANYMSKDIIFLFTNKELLYSLGVKNFIEHYYYGNTENRKVLTRSSIIIEFESIYPSNIEINYESLNGMLPNQDLILLLRNELNHYNIPMKTDPVYHAILNVALEKKYEKGHIYFLRENIPSFTITGVSKVPLKRKMINLFNFTKSLQSFLRSQSNTHEGFCHSTNFYFFNTIKKYVPISLYVFCVYLICSYCILKLIKGTIFRNYVNFIVGIYMYIITILTISMPIYLFSTNEKIYDLIKSEKKLPICTEWHPDNFNKYKTDIEYINKENKLVKPKVIHSDDEDFMDAKKKKKVIEIIHEINEMEKDLYLLGDEKFKYILKNTIG</sequence>
<keyword evidence="3" id="KW-1185">Reference proteome</keyword>
<dbReference type="Proteomes" id="UP000008553">
    <property type="component" value="Unassembled WGS sequence"/>
</dbReference>
<dbReference type="InParanoid" id="Q7RGU4"/>
<dbReference type="FunCoup" id="Q7RGU4">
    <property type="interactions" value="28"/>
</dbReference>
<dbReference type="GO" id="GO:0042765">
    <property type="term" value="C:GPI-anchor transamidase complex"/>
    <property type="evidence" value="ECO:0007669"/>
    <property type="project" value="InterPro"/>
</dbReference>
<evidence type="ECO:0000313" key="3">
    <source>
        <dbReference type="Proteomes" id="UP000008553"/>
    </source>
</evidence>
<reference evidence="2 3" key="1">
    <citation type="journal article" date="2002" name="Nature">
        <title>Genome sequence and comparative analysis of the model rodent malaria parasite Plasmodium yoelii yoelii.</title>
        <authorList>
            <person name="Carlton J.M."/>
            <person name="Angiuoli S.V."/>
            <person name="Suh B.B."/>
            <person name="Kooij T.W."/>
            <person name="Pertea M."/>
            <person name="Silva J.C."/>
            <person name="Ermolaeva M.D."/>
            <person name="Allen J.E."/>
            <person name="Selengut J.D."/>
            <person name="Koo H.L."/>
            <person name="Peterson J.D."/>
            <person name="Pop M."/>
            <person name="Kosack D.S."/>
            <person name="Shumway M.F."/>
            <person name="Bidwell S.L."/>
            <person name="Shallom S.J."/>
            <person name="van Aken S.E."/>
            <person name="Riedmuller S.B."/>
            <person name="Feldblyum T.V."/>
            <person name="Cho J.K."/>
            <person name="Quackenbush J."/>
            <person name="Sedegah M."/>
            <person name="Shoaibi A."/>
            <person name="Cummings L.M."/>
            <person name="Florens L."/>
            <person name="Yates J.R."/>
            <person name="Raine J.D."/>
            <person name="Sinden R.E."/>
            <person name="Harris M.A."/>
            <person name="Cunningham D.A."/>
            <person name="Preiser P.R."/>
            <person name="Bergman L.W."/>
            <person name="Vaidya A.B."/>
            <person name="van Lin L.H."/>
            <person name="Janse C.J."/>
            <person name="Waters A.P."/>
            <person name="Smith H.O."/>
            <person name="White O.R."/>
            <person name="Salzberg S.L."/>
            <person name="Venter J.C."/>
            <person name="Fraser C.M."/>
            <person name="Hoffman S.L."/>
            <person name="Gardner M.J."/>
            <person name="Carucci D.J."/>
        </authorList>
    </citation>
    <scope>NUCLEOTIDE SEQUENCE [LARGE SCALE GENOMIC DNA]</scope>
    <source>
        <strain evidence="2 3">17XNL</strain>
    </source>
</reference>
<name>Q7RGU4_PLAYO</name>
<dbReference type="AlphaFoldDB" id="Q7RGU4"/>
<protein>
    <recommendedName>
        <fullName evidence="4">Glycosylphosphatidylinositol anchor attachment 1 protein</fullName>
    </recommendedName>
</protein>
<dbReference type="PANTHER" id="PTHR13304">
    <property type="entry name" value="GLYCOSYLPHOSPHATIDYLINOSITOL ANCHOR ATTACHMENT 1 PROTEIN"/>
    <property type="match status" value="1"/>
</dbReference>
<dbReference type="GO" id="GO:0016255">
    <property type="term" value="P:attachment of GPI anchor to protein"/>
    <property type="evidence" value="ECO:0007669"/>
    <property type="project" value="TreeGrafter"/>
</dbReference>
<evidence type="ECO:0000256" key="1">
    <source>
        <dbReference type="SAM" id="Phobius"/>
    </source>
</evidence>